<dbReference type="Gramene" id="Ma06_t19760.1">
    <property type="protein sequence ID" value="Ma06_p19760.1"/>
    <property type="gene ID" value="Ma06_g19760"/>
</dbReference>
<dbReference type="Proteomes" id="UP000012960">
    <property type="component" value="Unplaced"/>
</dbReference>
<dbReference type="EMBL" id="HG996471">
    <property type="protein sequence ID" value="CAG1846772.1"/>
    <property type="molecule type" value="Genomic_DNA"/>
</dbReference>
<proteinExistence type="predicted"/>
<sequence>MAEGSDSSAMGFLGRHYEEVKEHWKNNFAFLDYYKKTFGRRKPLPKWTDADVEEFIASDPVYGPQLKDIRESRKYAIFGALLSAAHLGGVSLRYSKSPHGFVLATGFGALCGGVLGLEVAEHWKQLYKIDKQATNLRFLYWWEDKTLGKVITGTTREGQS</sequence>
<dbReference type="GO" id="GO:0045273">
    <property type="term" value="C:respiratory chain complex II (succinate dehydrogenase)"/>
    <property type="evidence" value="ECO:0000318"/>
    <property type="project" value="GO_Central"/>
</dbReference>
<dbReference type="FunCoup" id="A0A804JI42">
    <property type="interactions" value="4571"/>
</dbReference>
<dbReference type="InParanoid" id="A0A804JI42"/>
<dbReference type="OrthoDB" id="2012862at2759"/>
<dbReference type="EnsemblPlants" id="Ma06_t19760.1">
    <property type="protein sequence ID" value="Ma06_p19760.1"/>
    <property type="gene ID" value="Ma06_g19760"/>
</dbReference>
<dbReference type="PANTHER" id="PTHR36708">
    <property type="entry name" value="SUCCINATE DEHYDROGENASE SUBUNIT 6, MITOCHONDRIAL"/>
    <property type="match status" value="1"/>
</dbReference>
<dbReference type="PANTHER" id="PTHR36708:SF1">
    <property type="entry name" value="SUCCINATE DEHYDROGENASE SUBUNIT 6, MITOCHONDRIAL"/>
    <property type="match status" value="1"/>
</dbReference>
<dbReference type="OMA" id="YWKERFS"/>
<dbReference type="AlphaFoldDB" id="A0A804JI42"/>
<reference evidence="1" key="1">
    <citation type="submission" date="2021-03" db="EMBL/GenBank/DDBJ databases">
        <authorList>
            <consortium name="Genoscope - CEA"/>
            <person name="William W."/>
        </authorList>
    </citation>
    <scope>NUCLEOTIDE SEQUENCE</scope>
    <source>
        <strain evidence="1">Doubled-haploid Pahang</strain>
    </source>
</reference>
<accession>A0A804JI42</accession>
<organism evidence="2 3">
    <name type="scientific">Musa acuminata subsp. malaccensis</name>
    <name type="common">Wild banana</name>
    <name type="synonym">Musa malaccensis</name>
    <dbReference type="NCBI Taxonomy" id="214687"/>
    <lineage>
        <taxon>Eukaryota</taxon>
        <taxon>Viridiplantae</taxon>
        <taxon>Streptophyta</taxon>
        <taxon>Embryophyta</taxon>
        <taxon>Tracheophyta</taxon>
        <taxon>Spermatophyta</taxon>
        <taxon>Magnoliopsida</taxon>
        <taxon>Liliopsida</taxon>
        <taxon>Zingiberales</taxon>
        <taxon>Musaceae</taxon>
        <taxon>Musa</taxon>
    </lineage>
</organism>
<protein>
    <submittedName>
        <fullName evidence="1">(wild Malaysian banana) hypothetical protein</fullName>
    </submittedName>
</protein>
<dbReference type="InterPro" id="IPR034574">
    <property type="entry name" value="SDH6"/>
</dbReference>
<reference evidence="2" key="2">
    <citation type="submission" date="2021-05" db="UniProtKB">
        <authorList>
            <consortium name="EnsemblPlants"/>
        </authorList>
    </citation>
    <scope>IDENTIFICATION</scope>
    <source>
        <strain evidence="2">subsp. malaccensis</strain>
    </source>
</reference>
<evidence type="ECO:0000313" key="3">
    <source>
        <dbReference type="Proteomes" id="UP000012960"/>
    </source>
</evidence>
<keyword evidence="3" id="KW-1185">Reference proteome</keyword>
<evidence type="ECO:0000313" key="2">
    <source>
        <dbReference type="EnsemblPlants" id="Ma06_p19760.1"/>
    </source>
</evidence>
<name>A0A804JI42_MUSAM</name>
<gene>
    <name evidence="1" type="ORF">GSMUA_165670.1</name>
</gene>
<evidence type="ECO:0000313" key="1">
    <source>
        <dbReference type="EMBL" id="CAG1846772.1"/>
    </source>
</evidence>